<dbReference type="Pfam" id="PF14377">
    <property type="entry name" value="UBM"/>
    <property type="match status" value="3"/>
</dbReference>
<evidence type="ECO:0000256" key="18">
    <source>
        <dbReference type="SAM" id="MobiDB-lite"/>
    </source>
</evidence>
<feature type="binding site" evidence="17">
    <location>
        <position position="486"/>
    </location>
    <ligand>
        <name>Mg(2+)</name>
        <dbReference type="ChEBI" id="CHEBI:18420"/>
        <label>1</label>
    </ligand>
</feature>
<dbReference type="GO" id="GO:0042276">
    <property type="term" value="P:error-prone translesion synthesis"/>
    <property type="evidence" value="ECO:0007669"/>
    <property type="project" value="InterPro"/>
</dbReference>
<dbReference type="InterPro" id="IPR043128">
    <property type="entry name" value="Rev_trsase/Diguanyl_cyclase"/>
</dbReference>
<keyword evidence="22" id="KW-1185">Reference proteome</keyword>
<dbReference type="PROSITE" id="PS50173">
    <property type="entry name" value="UMUC"/>
    <property type="match status" value="1"/>
</dbReference>
<dbReference type="FunFam" id="3.40.50.10190:FF:000011">
    <property type="entry name" value="DNA repair protein REV1"/>
    <property type="match status" value="1"/>
</dbReference>
<dbReference type="InterPro" id="IPR036420">
    <property type="entry name" value="BRCT_dom_sf"/>
</dbReference>
<dbReference type="PIRSF" id="PIRSF036573">
    <property type="entry name" value="REV1"/>
    <property type="match status" value="1"/>
</dbReference>
<evidence type="ECO:0000256" key="2">
    <source>
        <dbReference type="ARBA" id="ARBA00004173"/>
    </source>
</evidence>
<comment type="cofactor">
    <cofactor evidence="17">
        <name>Mg(2+)</name>
        <dbReference type="ChEBI" id="CHEBI:18420"/>
    </cofactor>
    <text evidence="17">Binds 2 magnesium ions.</text>
</comment>
<dbReference type="SUPFAM" id="SSF52113">
    <property type="entry name" value="BRCT domain"/>
    <property type="match status" value="1"/>
</dbReference>
<dbReference type="EC" id="2.7.7.-" evidence="16"/>
<dbReference type="CDD" id="cd01701">
    <property type="entry name" value="PolY_Rev1"/>
    <property type="match status" value="1"/>
</dbReference>
<evidence type="ECO:0000256" key="12">
    <source>
        <dbReference type="ARBA" id="ARBA00023128"/>
    </source>
</evidence>
<gene>
    <name evidence="21" type="ORF">VMCG_01282</name>
</gene>
<dbReference type="InterPro" id="IPR001126">
    <property type="entry name" value="UmuC"/>
</dbReference>
<dbReference type="Gene3D" id="3.30.70.270">
    <property type="match status" value="1"/>
</dbReference>
<feature type="domain" description="UmuC" evidence="20">
    <location>
        <begin position="386"/>
        <end position="584"/>
    </location>
</feature>
<dbReference type="GO" id="GO:0006281">
    <property type="term" value="P:DNA repair"/>
    <property type="evidence" value="ECO:0007669"/>
    <property type="project" value="UniProtKB-KW"/>
</dbReference>
<dbReference type="GO" id="GO:0005739">
    <property type="term" value="C:mitochondrion"/>
    <property type="evidence" value="ECO:0007669"/>
    <property type="project" value="UniProtKB-SubCell"/>
</dbReference>
<dbReference type="AlphaFoldDB" id="A0A423X6U7"/>
<feature type="binding site" evidence="17">
    <location>
        <position position="390"/>
    </location>
    <ligand>
        <name>Mg(2+)</name>
        <dbReference type="ChEBI" id="CHEBI:18420"/>
        <label>1</label>
    </ligand>
</feature>
<dbReference type="GO" id="GO:0003684">
    <property type="term" value="F:damaged DNA binding"/>
    <property type="evidence" value="ECO:0007669"/>
    <property type="project" value="UniProtKB-UniRule"/>
</dbReference>
<dbReference type="CDD" id="cd17719">
    <property type="entry name" value="BRCT_Rev1"/>
    <property type="match status" value="1"/>
</dbReference>
<evidence type="ECO:0000256" key="7">
    <source>
        <dbReference type="ARBA" id="ARBA00022695"/>
    </source>
</evidence>
<dbReference type="PANTHER" id="PTHR45990:SF1">
    <property type="entry name" value="DNA REPAIR PROTEIN REV1"/>
    <property type="match status" value="1"/>
</dbReference>
<evidence type="ECO:0000259" key="19">
    <source>
        <dbReference type="PROSITE" id="PS50172"/>
    </source>
</evidence>
<feature type="region of interest" description="Disordered" evidence="18">
    <location>
        <begin position="776"/>
        <end position="835"/>
    </location>
</feature>
<evidence type="ECO:0000256" key="13">
    <source>
        <dbReference type="ARBA" id="ARBA00023204"/>
    </source>
</evidence>
<keyword evidence="5 16" id="KW-0237">DNA synthesis</keyword>
<keyword evidence="9 16" id="KW-0227">DNA damage</keyword>
<dbReference type="Gene3D" id="1.10.150.20">
    <property type="entry name" value="5' to 3' exonuclease, C-terminal subdomain"/>
    <property type="match status" value="1"/>
</dbReference>
<dbReference type="InterPro" id="IPR038401">
    <property type="entry name" value="Rev1_C_sf"/>
</dbReference>
<evidence type="ECO:0000256" key="4">
    <source>
        <dbReference type="ARBA" id="ARBA00020399"/>
    </source>
</evidence>
<dbReference type="FunFam" id="3.30.1490.100:FF:000001">
    <property type="entry name" value="DNA repair protein REV1"/>
    <property type="match status" value="1"/>
</dbReference>
<feature type="domain" description="BRCT" evidence="19">
    <location>
        <begin position="60"/>
        <end position="148"/>
    </location>
</feature>
<comment type="subcellular location">
    <subcellularLocation>
        <location evidence="2">Mitochondrion</location>
    </subcellularLocation>
    <subcellularLocation>
        <location evidence="1 16">Nucleus</location>
    </subcellularLocation>
</comment>
<dbReference type="PROSITE" id="PS50172">
    <property type="entry name" value="BRCT"/>
    <property type="match status" value="1"/>
</dbReference>
<dbReference type="SUPFAM" id="SSF56672">
    <property type="entry name" value="DNA/RNA polymerases"/>
    <property type="match status" value="1"/>
</dbReference>
<evidence type="ECO:0000256" key="14">
    <source>
        <dbReference type="ARBA" id="ARBA00023242"/>
    </source>
</evidence>
<dbReference type="InterPro" id="IPR017961">
    <property type="entry name" value="DNA_pol_Y-fam_little_finger"/>
</dbReference>
<evidence type="ECO:0000256" key="16">
    <source>
        <dbReference type="PIRNR" id="PIRNR036573"/>
    </source>
</evidence>
<dbReference type="SUPFAM" id="SSF100879">
    <property type="entry name" value="Lesion bypass DNA polymerase (Y-family), little finger domain"/>
    <property type="match status" value="1"/>
</dbReference>
<dbReference type="OrthoDB" id="427711at2759"/>
<feature type="compositionally biased region" description="Polar residues" evidence="18">
    <location>
        <begin position="203"/>
        <end position="217"/>
    </location>
</feature>
<dbReference type="FunFam" id="3.30.70.270:FF:000040">
    <property type="entry name" value="DNA repair protein REV1"/>
    <property type="match status" value="1"/>
</dbReference>
<evidence type="ECO:0000313" key="21">
    <source>
        <dbReference type="EMBL" id="ROW11612.1"/>
    </source>
</evidence>
<dbReference type="Pfam" id="PF16727">
    <property type="entry name" value="REV1_C"/>
    <property type="match status" value="1"/>
</dbReference>
<name>A0A423X6U7_9PEZI</name>
<comment type="caution">
    <text evidence="21">The sequence shown here is derived from an EMBL/GenBank/DDBJ whole genome shotgun (WGS) entry which is preliminary data.</text>
</comment>
<dbReference type="Gene3D" id="3.30.1490.100">
    <property type="entry name" value="DNA polymerase, Y-family, little finger domain"/>
    <property type="match status" value="1"/>
</dbReference>
<dbReference type="InterPro" id="IPR012112">
    <property type="entry name" value="REV1"/>
</dbReference>
<comment type="function">
    <text evidence="15">Deoxycytidyl transferase involved in DNA repair. Transfers a dCMP residue from dCTP to the 3'-end of a DNA primer in a template-dependent reaction. May assist in the first step in the bypass of abasic lesions by the insertion of a nucleotide opposite the lesion. Required for normal induction of mutations by physical and chemical agents. Involved in mitochondrial DNA mutagenesis.</text>
</comment>
<feature type="region of interest" description="Disordered" evidence="18">
    <location>
        <begin position="191"/>
        <end position="218"/>
    </location>
</feature>
<keyword evidence="8 17" id="KW-0479">Metal-binding</keyword>
<organism evidence="21 22">
    <name type="scientific">Cytospora schulzeri</name>
    <dbReference type="NCBI Taxonomy" id="448051"/>
    <lineage>
        <taxon>Eukaryota</taxon>
        <taxon>Fungi</taxon>
        <taxon>Dikarya</taxon>
        <taxon>Ascomycota</taxon>
        <taxon>Pezizomycotina</taxon>
        <taxon>Sordariomycetes</taxon>
        <taxon>Sordariomycetidae</taxon>
        <taxon>Diaporthales</taxon>
        <taxon>Cytosporaceae</taxon>
        <taxon>Cytospora</taxon>
    </lineage>
</organism>
<feature type="region of interest" description="Disordered" evidence="18">
    <location>
        <begin position="288"/>
        <end position="315"/>
    </location>
</feature>
<evidence type="ECO:0000256" key="10">
    <source>
        <dbReference type="ARBA" id="ARBA00022842"/>
    </source>
</evidence>
<dbReference type="Pfam" id="PF21999">
    <property type="entry name" value="IMS_HHH_1"/>
    <property type="match status" value="1"/>
</dbReference>
<protein>
    <recommendedName>
        <fullName evidence="4 16">DNA repair protein REV1</fullName>
        <ecNumber evidence="16">2.7.7.-</ecNumber>
    </recommendedName>
</protein>
<keyword evidence="6 16" id="KW-0808">Transferase</keyword>
<keyword evidence="11 16" id="KW-0238">DNA-binding</keyword>
<dbReference type="STRING" id="356882.A0A423X6U7"/>
<dbReference type="InterPro" id="IPR031991">
    <property type="entry name" value="Rev1_C"/>
</dbReference>
<dbReference type="Gene3D" id="3.40.50.10190">
    <property type="entry name" value="BRCT domain"/>
    <property type="match status" value="1"/>
</dbReference>
<dbReference type="InterPro" id="IPR053848">
    <property type="entry name" value="IMS_HHH_1"/>
</dbReference>
<evidence type="ECO:0000256" key="5">
    <source>
        <dbReference type="ARBA" id="ARBA00022634"/>
    </source>
</evidence>
<keyword evidence="7 16" id="KW-0548">Nucleotidyltransferase</keyword>
<proteinExistence type="inferred from homology"/>
<dbReference type="Gene3D" id="6.10.250.1490">
    <property type="match status" value="1"/>
</dbReference>
<evidence type="ECO:0000259" key="20">
    <source>
        <dbReference type="PROSITE" id="PS50173"/>
    </source>
</evidence>
<dbReference type="PANTHER" id="PTHR45990">
    <property type="entry name" value="DNA REPAIR PROTEIN REV1"/>
    <property type="match status" value="1"/>
</dbReference>
<keyword evidence="14 16" id="KW-0539">Nucleus</keyword>
<feature type="binding site" evidence="17">
    <location>
        <position position="485"/>
    </location>
    <ligand>
        <name>Mg(2+)</name>
        <dbReference type="ChEBI" id="CHEBI:18420"/>
        <label>1</label>
    </ligand>
</feature>
<reference evidence="21 22" key="1">
    <citation type="submission" date="2015-09" db="EMBL/GenBank/DDBJ databases">
        <title>Host preference determinants of Valsa canker pathogens revealed by comparative genomics.</title>
        <authorList>
            <person name="Yin Z."/>
            <person name="Huang L."/>
        </authorList>
    </citation>
    <scope>NUCLEOTIDE SEQUENCE [LARGE SCALE GENOMIC DNA]</scope>
    <source>
        <strain evidence="21 22">03-1</strain>
    </source>
</reference>
<keyword evidence="12" id="KW-0496">Mitochondrion</keyword>
<dbReference type="InterPro" id="IPR025527">
    <property type="entry name" value="HUWE1/Rev1_UBM"/>
</dbReference>
<dbReference type="Gene3D" id="3.40.1170.60">
    <property type="match status" value="1"/>
</dbReference>
<dbReference type="Gene3D" id="6.10.250.1630">
    <property type="match status" value="2"/>
</dbReference>
<dbReference type="InterPro" id="IPR036775">
    <property type="entry name" value="DNA_pol_Y-fam_lit_finger_sf"/>
</dbReference>
<accession>A0A423X6U7</accession>
<dbReference type="InterPro" id="IPR001357">
    <property type="entry name" value="BRCT_dom"/>
</dbReference>
<comment type="similarity">
    <text evidence="3 16">Belongs to the DNA polymerase type-Y family.</text>
</comment>
<dbReference type="GO" id="GO:0046872">
    <property type="term" value="F:metal ion binding"/>
    <property type="evidence" value="ECO:0007669"/>
    <property type="project" value="UniProtKB-KW"/>
</dbReference>
<feature type="compositionally biased region" description="Basic and acidic residues" evidence="18">
    <location>
        <begin position="288"/>
        <end position="303"/>
    </location>
</feature>
<feature type="region of interest" description="Disordered" evidence="18">
    <location>
        <begin position="888"/>
        <end position="930"/>
    </location>
</feature>
<dbReference type="EMBL" id="LKEA01000002">
    <property type="protein sequence ID" value="ROW11612.1"/>
    <property type="molecule type" value="Genomic_DNA"/>
</dbReference>
<evidence type="ECO:0000256" key="1">
    <source>
        <dbReference type="ARBA" id="ARBA00004123"/>
    </source>
</evidence>
<evidence type="ECO:0000256" key="9">
    <source>
        <dbReference type="ARBA" id="ARBA00022763"/>
    </source>
</evidence>
<dbReference type="Gene3D" id="1.20.58.1280">
    <property type="entry name" value="DNA repair protein Rev1, C-terminal domain"/>
    <property type="match status" value="1"/>
</dbReference>
<evidence type="ECO:0000256" key="3">
    <source>
        <dbReference type="ARBA" id="ARBA00010945"/>
    </source>
</evidence>
<evidence type="ECO:0000256" key="17">
    <source>
        <dbReference type="PIRSR" id="PIRSR036573-2"/>
    </source>
</evidence>
<feature type="region of interest" description="Disordered" evidence="18">
    <location>
        <begin position="959"/>
        <end position="991"/>
    </location>
</feature>
<keyword evidence="10 17" id="KW-0460">Magnesium</keyword>
<evidence type="ECO:0000256" key="15">
    <source>
        <dbReference type="ARBA" id="ARBA00058985"/>
    </source>
</evidence>
<evidence type="ECO:0000313" key="22">
    <source>
        <dbReference type="Proteomes" id="UP000283895"/>
    </source>
</evidence>
<dbReference type="Pfam" id="PF00533">
    <property type="entry name" value="BRCT"/>
    <property type="match status" value="1"/>
</dbReference>
<dbReference type="SMART" id="SM00292">
    <property type="entry name" value="BRCT"/>
    <property type="match status" value="1"/>
</dbReference>
<evidence type="ECO:0000256" key="6">
    <source>
        <dbReference type="ARBA" id="ARBA00022679"/>
    </source>
</evidence>
<sequence>MGNRLDKNSNAVRKRIEEHTFSDEGGDEYEESAFGGFNDYFRRKKIKLQNLDAELREGSKKPQIFKGVVAHVSGYTQPPVHVLHKQLVEHGAGFLQYLDSKTMATHIIASSLTPKKAIEFSNYRMVKPAWVVDSIAAGKVLPWSDYRVIDGGQRQKVIKFDDGRLSSQANTPQRGYKDQIQNSFYTSQFKSSATPVSGGKSRGSPSSFQAPTPSRFTPSRLEAIESIEDDYDDDALDQLEKAMLKTSSPVPEKPSPPGDDVVEDSGAFPMEVEDLEAEQSVLVETHGEVPKEFGQPDRRRDEVVQNSTKRPMTSEEHNAWLLSDPNLRKSSTANPEFLKQFYSESRLHHLSTWKAELKSKMQKLATEKAAGGMKRIKRRPGSRRYIMHVDFDSFFCAVSLKSAPEYVDKPAVVAHGTGTGSEIASCNYPARKFGVKNGMWMKEALRLCQDIKVLPYDFPAYEDASRLFYEAILDVGGVVQSVSIDEALVDITTLVLAAAGSEGHGISEGSIWREQEKANEIANDLRQRIKQKTGCHVSVGIGGNILLAKVALRRAKPAGQYQIKPEEVLDFLGELKVEDLPGVAYSITGKLDEISIKLVKDIRDVSKERLVSVLGPKTGEKLWEYSRGIDHAEVGDVPIRKSVSAEVNWGIRFLNQPEAEEFILNLCKEVEKRLLNEGVKGKSLTMKIMRRSLDAPLDPAKHLGHGKCDSFSKSTLFGVATHDAEKIGKEAVSILRSFKFSPGDLRGLGVQMQKLEPIKPSAAPDGSQRRLSFGAFTRSASSTKPPAPEAVLGLDEISDGGSPSKRKGTIQQSQRDVSEDPISEGPLTPRKPRLSSVHPALALARANEADDKANTPLNVMGTQFIMPTNPDAAVIAELPHDIRSQLLAQQQRRKAGAGSSRNMSPALQAATGDPLSRDQSPAVAEQEIPPDIDPEVFNALPEDMKVEVLESYGLQRVNAPAQRQTPHKDRTILRPQPQRSPAKRGRGRGGIRGMLSRTRERQRDASAGLMQTNFMATGNRRAAAATEVADIEELDPEFLSELPEEVRREVIADHRRRKLAHRSGLDLQAPGRRGAASRGRVATSGGQTKIAFPKPPAKVSFTATSLSSVQEVKDMLSAWHRETMDEGPHGADVEVFERYLARIITEERDMEKARKFVKWLEWLIDTGEDGKGKTGWGDALDGVKTAVQKALGDRGLGPMKF</sequence>
<dbReference type="Pfam" id="PF00817">
    <property type="entry name" value="IMS"/>
    <property type="match status" value="1"/>
</dbReference>
<dbReference type="Pfam" id="PF11799">
    <property type="entry name" value="IMS_C"/>
    <property type="match status" value="1"/>
</dbReference>
<dbReference type="InterPro" id="IPR043502">
    <property type="entry name" value="DNA/RNA_pol_sf"/>
</dbReference>
<feature type="compositionally biased region" description="Low complexity" evidence="18">
    <location>
        <begin position="1069"/>
        <end position="1086"/>
    </location>
</feature>
<keyword evidence="13 16" id="KW-0234">DNA repair</keyword>
<dbReference type="GO" id="GO:0005634">
    <property type="term" value="C:nucleus"/>
    <property type="evidence" value="ECO:0007669"/>
    <property type="project" value="UniProtKB-SubCell"/>
</dbReference>
<dbReference type="Proteomes" id="UP000283895">
    <property type="component" value="Unassembled WGS sequence"/>
</dbReference>
<dbReference type="GO" id="GO:0003887">
    <property type="term" value="F:DNA-directed DNA polymerase activity"/>
    <property type="evidence" value="ECO:0007669"/>
    <property type="project" value="InterPro"/>
</dbReference>
<feature type="region of interest" description="Disordered" evidence="18">
    <location>
        <begin position="1067"/>
        <end position="1093"/>
    </location>
</feature>
<evidence type="ECO:0000256" key="8">
    <source>
        <dbReference type="ARBA" id="ARBA00022723"/>
    </source>
</evidence>
<evidence type="ECO:0000256" key="11">
    <source>
        <dbReference type="ARBA" id="ARBA00023125"/>
    </source>
</evidence>
<dbReference type="GO" id="GO:0017125">
    <property type="term" value="F:deoxycytidyl transferase activity"/>
    <property type="evidence" value="ECO:0007669"/>
    <property type="project" value="TreeGrafter"/>
</dbReference>
<dbReference type="GO" id="GO:0070987">
    <property type="term" value="P:error-free translesion synthesis"/>
    <property type="evidence" value="ECO:0007669"/>
    <property type="project" value="UniProtKB-ARBA"/>
</dbReference>